<dbReference type="InterPro" id="IPR001790">
    <property type="entry name" value="Ribosomal_uL10"/>
</dbReference>
<gene>
    <name evidence="6" type="primary">rplJ</name>
    <name evidence="7" type="ORF">B9G79_04355</name>
</gene>
<dbReference type="GO" id="GO:1990904">
    <property type="term" value="C:ribonucleoprotein complex"/>
    <property type="evidence" value="ECO:0007669"/>
    <property type="project" value="UniProtKB-KW"/>
</dbReference>
<organism evidence="7 8">
    <name type="scientific">Bdellovibrio bacteriovorus</name>
    <dbReference type="NCBI Taxonomy" id="959"/>
    <lineage>
        <taxon>Bacteria</taxon>
        <taxon>Pseudomonadati</taxon>
        <taxon>Bdellovibrionota</taxon>
        <taxon>Bdellovibrionia</taxon>
        <taxon>Bdellovibrionales</taxon>
        <taxon>Pseudobdellovibrionaceae</taxon>
        <taxon>Bdellovibrio</taxon>
    </lineage>
</organism>
<evidence type="ECO:0000313" key="8">
    <source>
        <dbReference type="Proteomes" id="UP000197003"/>
    </source>
</evidence>
<dbReference type="GO" id="GO:0005840">
    <property type="term" value="C:ribosome"/>
    <property type="evidence" value="ECO:0007669"/>
    <property type="project" value="UniProtKB-KW"/>
</dbReference>
<accession>A0A1Z3N5T8</accession>
<evidence type="ECO:0000256" key="1">
    <source>
        <dbReference type="ARBA" id="ARBA00002633"/>
    </source>
</evidence>
<evidence type="ECO:0000256" key="3">
    <source>
        <dbReference type="ARBA" id="ARBA00022980"/>
    </source>
</evidence>
<name>A0A1Z3N5T8_BDEBC</name>
<keyword evidence="6" id="KW-0699">rRNA-binding</keyword>
<dbReference type="GO" id="GO:0006412">
    <property type="term" value="P:translation"/>
    <property type="evidence" value="ECO:0007669"/>
    <property type="project" value="UniProtKB-UniRule"/>
</dbReference>
<evidence type="ECO:0000256" key="5">
    <source>
        <dbReference type="ARBA" id="ARBA00035202"/>
    </source>
</evidence>
<dbReference type="CDD" id="cd05797">
    <property type="entry name" value="Ribosomal_L10"/>
    <property type="match status" value="1"/>
</dbReference>
<sequence length="182" mass="19275">MKGGSHMITRADKEQEIKLITEKFGKAKGAFIVDFKGIKVEQVTNLRKKLNAADSEMKVVRNTLAKRAFKDHPAIETAFANSMKGTNAIVFSYGEVNATAKALADFAKDVEVLQIKSGVMDGAALDDAKIKFLATLPGKDQLRAMLLGTLLGAGSALARCLNAYAEKMGGGAAAGTEEAPQA</sequence>
<dbReference type="OrthoDB" id="5293118at2"/>
<comment type="subunit">
    <text evidence="6">Part of the ribosomal stalk of the 50S ribosomal subunit. The N-terminus interacts with L11 and the large rRNA to form the base of the stalk. The C-terminus forms an elongated spine to which L12 dimers bind in a sequential fashion forming a multimeric L10(L12)X complex.</text>
</comment>
<keyword evidence="6" id="KW-0694">RNA-binding</keyword>
<proteinExistence type="inferred from homology"/>
<evidence type="ECO:0000256" key="6">
    <source>
        <dbReference type="HAMAP-Rule" id="MF_00362"/>
    </source>
</evidence>
<dbReference type="AlphaFoldDB" id="A0A1Z3N5T8"/>
<comment type="function">
    <text evidence="1 6">Forms part of the ribosomal stalk, playing a central role in the interaction of the ribosome with GTP-bound translation factors.</text>
</comment>
<dbReference type="Pfam" id="PF00466">
    <property type="entry name" value="Ribosomal_L10"/>
    <property type="match status" value="1"/>
</dbReference>
<dbReference type="InterPro" id="IPR022973">
    <property type="entry name" value="Ribosomal_uL10_bac"/>
</dbReference>
<protein>
    <recommendedName>
        <fullName evidence="5 6">Large ribosomal subunit protein uL10</fullName>
    </recommendedName>
</protein>
<keyword evidence="4 6" id="KW-0687">Ribonucleoprotein</keyword>
<evidence type="ECO:0000256" key="4">
    <source>
        <dbReference type="ARBA" id="ARBA00023274"/>
    </source>
</evidence>
<dbReference type="InterPro" id="IPR047865">
    <property type="entry name" value="Ribosomal_uL10_bac_type"/>
</dbReference>
<reference evidence="7 8" key="1">
    <citation type="submission" date="2017-04" db="EMBL/GenBank/DDBJ databases">
        <title>Whole genome sequence of Bdellovibrio bacteriovorus strain SSB218315.</title>
        <authorList>
            <person name="Oyedara O."/>
            <person name="Rodriguez-Perez M.A."/>
        </authorList>
    </citation>
    <scope>NUCLEOTIDE SEQUENCE [LARGE SCALE GENOMIC DNA]</scope>
    <source>
        <strain evidence="7 8">SSB218315</strain>
    </source>
</reference>
<dbReference type="OMA" id="VRDQKQA"/>
<keyword evidence="3 6" id="KW-0689">Ribosomal protein</keyword>
<evidence type="ECO:0000313" key="7">
    <source>
        <dbReference type="EMBL" id="ASD62850.1"/>
    </source>
</evidence>
<dbReference type="NCBIfam" id="NF000955">
    <property type="entry name" value="PRK00099.1-1"/>
    <property type="match status" value="1"/>
</dbReference>
<dbReference type="Proteomes" id="UP000197003">
    <property type="component" value="Chromosome"/>
</dbReference>
<dbReference type="SMR" id="A0A1Z3N5T8"/>
<dbReference type="EMBL" id="CP020946">
    <property type="protein sequence ID" value="ASD62850.1"/>
    <property type="molecule type" value="Genomic_DNA"/>
</dbReference>
<comment type="similarity">
    <text evidence="2 6">Belongs to the universal ribosomal protein uL10 family.</text>
</comment>
<dbReference type="HAMAP" id="MF_00362">
    <property type="entry name" value="Ribosomal_uL10"/>
    <property type="match status" value="1"/>
</dbReference>
<dbReference type="Gene3D" id="3.30.70.1730">
    <property type="match status" value="1"/>
</dbReference>
<dbReference type="PANTHER" id="PTHR11560">
    <property type="entry name" value="39S RIBOSOMAL PROTEIN L10, MITOCHONDRIAL"/>
    <property type="match status" value="1"/>
</dbReference>
<dbReference type="InterPro" id="IPR043141">
    <property type="entry name" value="Ribosomal_uL10-like_sf"/>
</dbReference>
<evidence type="ECO:0000256" key="2">
    <source>
        <dbReference type="ARBA" id="ARBA00008889"/>
    </source>
</evidence>
<dbReference type="SUPFAM" id="SSF160369">
    <property type="entry name" value="Ribosomal protein L10-like"/>
    <property type="match status" value="1"/>
</dbReference>
<dbReference type="GO" id="GO:0070180">
    <property type="term" value="F:large ribosomal subunit rRNA binding"/>
    <property type="evidence" value="ECO:0007669"/>
    <property type="project" value="UniProtKB-UniRule"/>
</dbReference>